<dbReference type="GO" id="GO:0004674">
    <property type="term" value="F:protein serine/threonine kinase activity"/>
    <property type="evidence" value="ECO:0007669"/>
    <property type="project" value="UniProtKB-KW"/>
</dbReference>
<keyword evidence="4" id="KW-0067">ATP-binding</keyword>
<evidence type="ECO:0000256" key="4">
    <source>
        <dbReference type="ARBA" id="ARBA00022840"/>
    </source>
</evidence>
<dbReference type="CDD" id="cd14014">
    <property type="entry name" value="STKc_PknB_like"/>
    <property type="match status" value="1"/>
</dbReference>
<dbReference type="RefSeq" id="WP_052550671.1">
    <property type="nucleotide sequence ID" value="NZ_JMCC02000045.1"/>
</dbReference>
<dbReference type="SUPFAM" id="SSF56112">
    <property type="entry name" value="Protein kinase-like (PK-like)"/>
    <property type="match status" value="1"/>
</dbReference>
<evidence type="ECO:0000313" key="7">
    <source>
        <dbReference type="Proteomes" id="UP000031599"/>
    </source>
</evidence>
<dbReference type="SMART" id="SM00220">
    <property type="entry name" value="S_TKc"/>
    <property type="match status" value="1"/>
</dbReference>
<gene>
    <name evidence="6" type="ORF">DB30_05115</name>
</gene>
<keyword evidence="2" id="KW-0547">Nucleotide-binding</keyword>
<feature type="domain" description="Protein kinase" evidence="5">
    <location>
        <begin position="11"/>
        <end position="267"/>
    </location>
</feature>
<dbReference type="InterPro" id="IPR011009">
    <property type="entry name" value="Kinase-like_dom_sf"/>
</dbReference>
<evidence type="ECO:0000256" key="3">
    <source>
        <dbReference type="ARBA" id="ARBA00022777"/>
    </source>
</evidence>
<keyword evidence="1" id="KW-0808">Transferase</keyword>
<evidence type="ECO:0000313" key="6">
    <source>
        <dbReference type="EMBL" id="KIG15924.1"/>
    </source>
</evidence>
<proteinExistence type="predicted"/>
<dbReference type="PROSITE" id="PS00108">
    <property type="entry name" value="PROTEIN_KINASE_ST"/>
    <property type="match status" value="1"/>
</dbReference>
<name>A0A0C1ZE33_9BACT</name>
<organism evidence="6 7">
    <name type="scientific">Enhygromyxa salina</name>
    <dbReference type="NCBI Taxonomy" id="215803"/>
    <lineage>
        <taxon>Bacteria</taxon>
        <taxon>Pseudomonadati</taxon>
        <taxon>Myxococcota</taxon>
        <taxon>Polyangia</taxon>
        <taxon>Nannocystales</taxon>
        <taxon>Nannocystaceae</taxon>
        <taxon>Enhygromyxa</taxon>
    </lineage>
</organism>
<comment type="caution">
    <text evidence="6">The sequence shown here is derived from an EMBL/GenBank/DDBJ whole genome shotgun (WGS) entry which is preliminary data.</text>
</comment>
<dbReference type="Pfam" id="PF00069">
    <property type="entry name" value="Pkinase"/>
    <property type="match status" value="1"/>
</dbReference>
<dbReference type="PROSITE" id="PS50011">
    <property type="entry name" value="PROTEIN_KINASE_DOM"/>
    <property type="match status" value="1"/>
</dbReference>
<dbReference type="Gene3D" id="1.10.510.10">
    <property type="entry name" value="Transferase(Phosphotransferase) domain 1"/>
    <property type="match status" value="1"/>
</dbReference>
<sequence length="267" mass="30475">MVRVGQRLGKYRLKRRVARGGFGDVYEAYDTIEGISVAVKIPLGGVVKQENIDDFRREVRITAKLDHPNIMPIKNADFIDGVFSIVQPLGDYSLDDRISKRIKFTTKIEYIEQMLAGLAHAHERGVIHCDIKPDNMILFAEERLRLADFGIAKFARKTIQGSASGSVGYMAPEQAMGRPSARSDVFSAGLVIHQLLTGKLPKWPFGWPCEGAERIKRLHPELREFVRRAIEVDARMRYRDGVVMYRAFKRLKRKSLRYAIEKRARTS</sequence>
<dbReference type="Proteomes" id="UP000031599">
    <property type="component" value="Unassembled WGS sequence"/>
</dbReference>
<reference evidence="6 7" key="1">
    <citation type="submission" date="2014-12" db="EMBL/GenBank/DDBJ databases">
        <title>Genome assembly of Enhygromyxa salina DSM 15201.</title>
        <authorList>
            <person name="Sharma G."/>
            <person name="Subramanian S."/>
        </authorList>
    </citation>
    <scope>NUCLEOTIDE SEQUENCE [LARGE SCALE GENOMIC DNA]</scope>
    <source>
        <strain evidence="6 7">DSM 15201</strain>
    </source>
</reference>
<keyword evidence="6" id="KW-0723">Serine/threonine-protein kinase</keyword>
<protein>
    <submittedName>
        <fullName evidence="6">Serine/threonine protein kinase PrkC, regulator of stationary phase</fullName>
    </submittedName>
</protein>
<evidence type="ECO:0000256" key="2">
    <source>
        <dbReference type="ARBA" id="ARBA00022741"/>
    </source>
</evidence>
<accession>A0A0C1ZE33</accession>
<dbReference type="EMBL" id="JMCC02000045">
    <property type="protein sequence ID" value="KIG15924.1"/>
    <property type="molecule type" value="Genomic_DNA"/>
</dbReference>
<dbReference type="InterPro" id="IPR008271">
    <property type="entry name" value="Ser/Thr_kinase_AS"/>
</dbReference>
<dbReference type="PANTHER" id="PTHR43289">
    <property type="entry name" value="MITOGEN-ACTIVATED PROTEIN KINASE KINASE KINASE 20-RELATED"/>
    <property type="match status" value="1"/>
</dbReference>
<evidence type="ECO:0000259" key="5">
    <source>
        <dbReference type="PROSITE" id="PS50011"/>
    </source>
</evidence>
<keyword evidence="3 6" id="KW-0418">Kinase</keyword>
<dbReference type="InterPro" id="IPR000719">
    <property type="entry name" value="Prot_kinase_dom"/>
</dbReference>
<dbReference type="Gene3D" id="3.30.200.20">
    <property type="entry name" value="Phosphorylase Kinase, domain 1"/>
    <property type="match status" value="1"/>
</dbReference>
<dbReference type="GO" id="GO:0005524">
    <property type="term" value="F:ATP binding"/>
    <property type="evidence" value="ECO:0007669"/>
    <property type="project" value="UniProtKB-KW"/>
</dbReference>
<dbReference type="AlphaFoldDB" id="A0A0C1ZE33"/>
<evidence type="ECO:0000256" key="1">
    <source>
        <dbReference type="ARBA" id="ARBA00022679"/>
    </source>
</evidence>
<dbReference type="PANTHER" id="PTHR43289:SF6">
    <property type="entry name" value="SERINE_THREONINE-PROTEIN KINASE NEKL-3"/>
    <property type="match status" value="1"/>
</dbReference>